<dbReference type="RefSeq" id="WP_234862321.1">
    <property type="nucleotide sequence ID" value="NZ_JAKEVZ010000012.1"/>
</dbReference>
<organism evidence="2 3">
    <name type="scientific">Mariniradius sediminis</name>
    <dbReference type="NCBI Taxonomy" id="2909237"/>
    <lineage>
        <taxon>Bacteria</taxon>
        <taxon>Pseudomonadati</taxon>
        <taxon>Bacteroidota</taxon>
        <taxon>Cytophagia</taxon>
        <taxon>Cytophagales</taxon>
        <taxon>Cyclobacteriaceae</taxon>
        <taxon>Mariniradius</taxon>
    </lineage>
</organism>
<sequence>MCIIPTFTKTTYLLIIKENILAQLFVIYTRYLVGSGFVFASIVKIKGERFTTVSHQDAPFGTAFHFFETMYQTGIYWQFLGWGQLVAGLLLMTQRFAKLGAVVFFPIILNVFVITISMEFAFTPVITFLMLMANLLLLLWHWDELKILLNLTPTLPDANRLENKKIWEITGWILFLMTAGYRAINTLYNPMLWMGMLVLVGLIPLILVGVQRNKYLRF</sequence>
<feature type="transmembrane region" description="Helical" evidence="1">
    <location>
        <begin position="122"/>
        <end position="140"/>
    </location>
</feature>
<feature type="transmembrane region" description="Helical" evidence="1">
    <location>
        <begin position="99"/>
        <end position="116"/>
    </location>
</feature>
<accession>A0ABS9BY92</accession>
<gene>
    <name evidence="2" type="ORF">L0U89_15310</name>
</gene>
<protein>
    <recommendedName>
        <fullName evidence="4">DoxX protein</fullName>
    </recommendedName>
</protein>
<evidence type="ECO:0008006" key="4">
    <source>
        <dbReference type="Google" id="ProtNLM"/>
    </source>
</evidence>
<evidence type="ECO:0000313" key="2">
    <source>
        <dbReference type="EMBL" id="MCF1752427.1"/>
    </source>
</evidence>
<keyword evidence="1" id="KW-1133">Transmembrane helix</keyword>
<comment type="caution">
    <text evidence="2">The sequence shown here is derived from an EMBL/GenBank/DDBJ whole genome shotgun (WGS) entry which is preliminary data.</text>
</comment>
<feature type="transmembrane region" description="Helical" evidence="1">
    <location>
        <begin position="190"/>
        <end position="210"/>
    </location>
</feature>
<dbReference type="EMBL" id="JAKEVZ010000012">
    <property type="protein sequence ID" value="MCF1752427.1"/>
    <property type="molecule type" value="Genomic_DNA"/>
</dbReference>
<keyword evidence="1" id="KW-0812">Transmembrane</keyword>
<feature type="transmembrane region" description="Helical" evidence="1">
    <location>
        <begin position="75"/>
        <end position="92"/>
    </location>
</feature>
<evidence type="ECO:0000256" key="1">
    <source>
        <dbReference type="SAM" id="Phobius"/>
    </source>
</evidence>
<evidence type="ECO:0000313" key="3">
    <source>
        <dbReference type="Proteomes" id="UP001201449"/>
    </source>
</evidence>
<proteinExistence type="predicted"/>
<feature type="transmembrane region" description="Helical" evidence="1">
    <location>
        <begin position="166"/>
        <end position="184"/>
    </location>
</feature>
<reference evidence="2 3" key="1">
    <citation type="submission" date="2022-01" db="EMBL/GenBank/DDBJ databases">
        <title>Mariniradius saccharolyticus sp. nov., isolated from sediment of a river.</title>
        <authorList>
            <person name="Liu H."/>
        </authorList>
    </citation>
    <scope>NUCLEOTIDE SEQUENCE [LARGE SCALE GENOMIC DNA]</scope>
    <source>
        <strain evidence="2 3">RY-2</strain>
    </source>
</reference>
<dbReference type="Proteomes" id="UP001201449">
    <property type="component" value="Unassembled WGS sequence"/>
</dbReference>
<keyword evidence="3" id="KW-1185">Reference proteome</keyword>
<feature type="transmembrane region" description="Helical" evidence="1">
    <location>
        <begin position="20"/>
        <end position="43"/>
    </location>
</feature>
<keyword evidence="1" id="KW-0472">Membrane</keyword>
<name>A0ABS9BY92_9BACT</name>